<dbReference type="PANTHER" id="PTHR42971:SF1">
    <property type="entry name" value="TRNA (CYTIDINE(34)-2'-O)-METHYLTRANSFERASE"/>
    <property type="match status" value="1"/>
</dbReference>
<dbReference type="PIRSF" id="PIRSF029256">
    <property type="entry name" value="SpoU_TrmH_prd"/>
    <property type="match status" value="1"/>
</dbReference>
<dbReference type="InterPro" id="IPR029028">
    <property type="entry name" value="Alpha/beta_knot_MTases"/>
</dbReference>
<dbReference type="GO" id="GO:0002132">
    <property type="term" value="P:wobble position uridine ribose methylation"/>
    <property type="evidence" value="ECO:0007669"/>
    <property type="project" value="TreeGrafter"/>
</dbReference>
<sequence length="158" mass="17907">MFHIALYNPVMAANAGNIIRLCANNGCMLHMIEPLGFDFEEKKLRRAGLDYHDLSRVERYPDYDSFKQAMGQRPIYAITTKGTRGYTEVEFQPDDVLLFGSETSGLAPDVMEQIPPEKRLRVPMMPNNRSLNLSNTVALVSYEAWRQQGFLNSIDASS</sequence>
<keyword evidence="3 6" id="KW-0808">Transferase</keyword>
<evidence type="ECO:0000259" key="8">
    <source>
        <dbReference type="Pfam" id="PF00588"/>
    </source>
</evidence>
<keyword evidence="4 6" id="KW-0949">S-adenosyl-L-methionine</keyword>
<accession>A0A1Y6G309</accession>
<dbReference type="OrthoDB" id="9789043at2"/>
<evidence type="ECO:0000256" key="6">
    <source>
        <dbReference type="HAMAP-Rule" id="MF_01885"/>
    </source>
</evidence>
<comment type="subunit">
    <text evidence="6">Homodimer.</text>
</comment>
<dbReference type="Proteomes" id="UP000194450">
    <property type="component" value="Unassembled WGS sequence"/>
</dbReference>
<dbReference type="GO" id="GO:0141098">
    <property type="term" value="F:tRNA (cytidine(34)-2'-O)-methyltransferase activity"/>
    <property type="evidence" value="ECO:0007669"/>
    <property type="project" value="RHEA"/>
</dbReference>
<dbReference type="InterPro" id="IPR016914">
    <property type="entry name" value="TrmL"/>
</dbReference>
<dbReference type="InterPro" id="IPR029026">
    <property type="entry name" value="tRNA_m1G_MTases_N"/>
</dbReference>
<name>A0A1Y6G309_9GAMM</name>
<dbReference type="GO" id="GO:0042802">
    <property type="term" value="F:identical protein binding"/>
    <property type="evidence" value="ECO:0007669"/>
    <property type="project" value="UniProtKB-ARBA"/>
</dbReference>
<dbReference type="HAMAP" id="MF_01885">
    <property type="entry name" value="tRNA_methyltr_TrmL"/>
    <property type="match status" value="1"/>
</dbReference>
<proteinExistence type="inferred from homology"/>
<dbReference type="EC" id="2.1.1.207" evidence="6"/>
<dbReference type="Gene3D" id="3.40.1280.10">
    <property type="match status" value="1"/>
</dbReference>
<keyword evidence="1 6" id="KW-0963">Cytoplasm</keyword>
<evidence type="ECO:0000256" key="5">
    <source>
        <dbReference type="ARBA" id="ARBA00022694"/>
    </source>
</evidence>
<comment type="subcellular location">
    <subcellularLocation>
        <location evidence="6">Cytoplasm</location>
    </subcellularLocation>
</comment>
<keyword evidence="2 6" id="KW-0489">Methyltransferase</keyword>
<comment type="catalytic activity">
    <reaction evidence="6">
        <text>5-carboxymethylaminomethyluridine(34) in tRNA(Leu) + S-adenosyl-L-methionine = 5-carboxymethylaminomethyl-2'-O-methyluridine(34) in tRNA(Leu) + S-adenosyl-L-homocysteine + H(+)</text>
        <dbReference type="Rhea" id="RHEA:43088"/>
        <dbReference type="Rhea" id="RHEA-COMP:10333"/>
        <dbReference type="Rhea" id="RHEA-COMP:10334"/>
        <dbReference type="ChEBI" id="CHEBI:15378"/>
        <dbReference type="ChEBI" id="CHEBI:57856"/>
        <dbReference type="ChEBI" id="CHEBI:59789"/>
        <dbReference type="ChEBI" id="CHEBI:74508"/>
        <dbReference type="ChEBI" id="CHEBI:74511"/>
        <dbReference type="EC" id="2.1.1.207"/>
    </reaction>
</comment>
<dbReference type="GO" id="GO:0141102">
    <property type="term" value="F:tRNA (5-carboxymethylaminomethyluridine(34)-2'-O)-methyltransferase activity"/>
    <property type="evidence" value="ECO:0007669"/>
    <property type="project" value="RHEA"/>
</dbReference>
<organism evidence="9 10">
    <name type="scientific">Pseudidiomarina planktonica</name>
    <dbReference type="NCBI Taxonomy" id="1323738"/>
    <lineage>
        <taxon>Bacteria</taxon>
        <taxon>Pseudomonadati</taxon>
        <taxon>Pseudomonadota</taxon>
        <taxon>Gammaproteobacteria</taxon>
        <taxon>Alteromonadales</taxon>
        <taxon>Idiomarinaceae</taxon>
        <taxon>Pseudidiomarina</taxon>
    </lineage>
</organism>
<protein>
    <recommendedName>
        <fullName evidence="6">tRNA (cytidine(34)-2'-O)-methyltransferase</fullName>
        <ecNumber evidence="6">2.1.1.207</ecNumber>
    </recommendedName>
    <alternativeName>
        <fullName evidence="6">tRNA (cytidine/uridine-2'-O-)-methyltransferase TrmL</fullName>
    </alternativeName>
</protein>
<comment type="similarity">
    <text evidence="6">Belongs to the class IV-like SAM-binding methyltransferase superfamily. RNA methyltransferase TrmH family. TrmL subfamily.</text>
</comment>
<dbReference type="PANTHER" id="PTHR42971">
    <property type="entry name" value="TRNA (CYTIDINE(34)-2'-O)-METHYLTRANSFERASE"/>
    <property type="match status" value="1"/>
</dbReference>
<evidence type="ECO:0000256" key="4">
    <source>
        <dbReference type="ARBA" id="ARBA00022691"/>
    </source>
</evidence>
<dbReference type="RefSeq" id="WP_086435006.1">
    <property type="nucleotide sequence ID" value="NZ_FXWH01000002.1"/>
</dbReference>
<evidence type="ECO:0000313" key="9">
    <source>
        <dbReference type="EMBL" id="SMQ79948.1"/>
    </source>
</evidence>
<keyword evidence="10" id="KW-1185">Reference proteome</keyword>
<evidence type="ECO:0000256" key="1">
    <source>
        <dbReference type="ARBA" id="ARBA00022490"/>
    </source>
</evidence>
<evidence type="ECO:0000256" key="3">
    <source>
        <dbReference type="ARBA" id="ARBA00022679"/>
    </source>
</evidence>
<feature type="binding site" evidence="6 7">
    <location>
        <position position="100"/>
    </location>
    <ligand>
        <name>S-adenosyl-L-methionine</name>
        <dbReference type="ChEBI" id="CHEBI:59789"/>
    </ligand>
</feature>
<dbReference type="GO" id="GO:0002131">
    <property type="term" value="P:wobble position cytosine ribose methylation"/>
    <property type="evidence" value="ECO:0007669"/>
    <property type="project" value="TreeGrafter"/>
</dbReference>
<dbReference type="AlphaFoldDB" id="A0A1Y6G309"/>
<comment type="catalytic activity">
    <reaction evidence="6">
        <text>cytidine(34) in tRNA + S-adenosyl-L-methionine = 2'-O-methylcytidine(34) in tRNA + S-adenosyl-L-homocysteine + H(+)</text>
        <dbReference type="Rhea" id="RHEA:43084"/>
        <dbReference type="Rhea" id="RHEA-COMP:10331"/>
        <dbReference type="Rhea" id="RHEA-COMP:10332"/>
        <dbReference type="ChEBI" id="CHEBI:15378"/>
        <dbReference type="ChEBI" id="CHEBI:57856"/>
        <dbReference type="ChEBI" id="CHEBI:59789"/>
        <dbReference type="ChEBI" id="CHEBI:74495"/>
        <dbReference type="ChEBI" id="CHEBI:82748"/>
        <dbReference type="EC" id="2.1.1.207"/>
    </reaction>
</comment>
<dbReference type="EMBL" id="FXWH01000002">
    <property type="protein sequence ID" value="SMQ79948.1"/>
    <property type="molecule type" value="Genomic_DNA"/>
</dbReference>
<reference evidence="10" key="1">
    <citation type="submission" date="2017-04" db="EMBL/GenBank/DDBJ databases">
        <authorList>
            <person name="Varghese N."/>
            <person name="Submissions S."/>
        </authorList>
    </citation>
    <scope>NUCLEOTIDE SEQUENCE [LARGE SCALE GENOMIC DNA]</scope>
</reference>
<feature type="binding site" evidence="6 7">
    <location>
        <position position="122"/>
    </location>
    <ligand>
        <name>S-adenosyl-L-methionine</name>
        <dbReference type="ChEBI" id="CHEBI:59789"/>
    </ligand>
</feature>
<dbReference type="InterPro" id="IPR001537">
    <property type="entry name" value="SpoU_MeTrfase"/>
</dbReference>
<gene>
    <name evidence="6" type="primary">trmL</name>
    <name evidence="9" type="ORF">SAMN06297229_1869</name>
</gene>
<dbReference type="SUPFAM" id="SSF75217">
    <property type="entry name" value="alpha/beta knot"/>
    <property type="match status" value="1"/>
</dbReference>
<keyword evidence="5 6" id="KW-0819">tRNA processing</keyword>
<feature type="binding site" evidence="6 7">
    <location>
        <position position="130"/>
    </location>
    <ligand>
        <name>S-adenosyl-L-methionine</name>
        <dbReference type="ChEBI" id="CHEBI:59789"/>
    </ligand>
</feature>
<dbReference type="Pfam" id="PF00588">
    <property type="entry name" value="SpoU_methylase"/>
    <property type="match status" value="1"/>
</dbReference>
<dbReference type="CDD" id="cd18094">
    <property type="entry name" value="SpoU-like_TrmL"/>
    <property type="match status" value="1"/>
</dbReference>
<dbReference type="GO" id="GO:0003723">
    <property type="term" value="F:RNA binding"/>
    <property type="evidence" value="ECO:0007669"/>
    <property type="project" value="InterPro"/>
</dbReference>
<feature type="binding site" evidence="6 7">
    <location>
        <position position="78"/>
    </location>
    <ligand>
        <name>S-adenosyl-L-methionine</name>
        <dbReference type="ChEBI" id="CHEBI:59789"/>
    </ligand>
</feature>
<dbReference type="GO" id="GO:0005737">
    <property type="term" value="C:cytoplasm"/>
    <property type="evidence" value="ECO:0007669"/>
    <property type="project" value="UniProtKB-SubCell"/>
</dbReference>
<evidence type="ECO:0000313" key="10">
    <source>
        <dbReference type="Proteomes" id="UP000194450"/>
    </source>
</evidence>
<feature type="domain" description="tRNA/rRNA methyltransferase SpoU type" evidence="8">
    <location>
        <begin position="2"/>
        <end position="142"/>
    </location>
</feature>
<evidence type="ECO:0000256" key="7">
    <source>
        <dbReference type="PIRSR" id="PIRSR029256-1"/>
    </source>
</evidence>
<comment type="function">
    <text evidence="6">Methylates the ribose at the nucleotide 34 wobble position in the two leucyl isoacceptors tRNA(Leu)(CmAA) and tRNA(Leu)(cmnm5UmAA). Catalyzes the methyl transfer from S-adenosyl-L-methionine to the 2'-OH of the wobble nucleotide.</text>
</comment>
<dbReference type="FunFam" id="3.40.1280.10:FF:000002">
    <property type="entry name" value="Peptidylprolyl isomerase"/>
    <property type="match status" value="1"/>
</dbReference>
<evidence type="ECO:0000256" key="2">
    <source>
        <dbReference type="ARBA" id="ARBA00022603"/>
    </source>
</evidence>